<evidence type="ECO:0000256" key="11">
    <source>
        <dbReference type="ARBA" id="ARBA00030193"/>
    </source>
</evidence>
<dbReference type="GO" id="GO:0005829">
    <property type="term" value="C:cytosol"/>
    <property type="evidence" value="ECO:0007669"/>
    <property type="project" value="TreeGrafter"/>
</dbReference>
<proteinExistence type="inferred from homology"/>
<dbReference type="InterPro" id="IPR045031">
    <property type="entry name" value="DHP_synth-like"/>
</dbReference>
<dbReference type="Pfam" id="PF00809">
    <property type="entry name" value="Pterin_bind"/>
    <property type="match status" value="1"/>
</dbReference>
<evidence type="ECO:0000256" key="12">
    <source>
        <dbReference type="RuleBase" id="RU361205"/>
    </source>
</evidence>
<evidence type="ECO:0000259" key="13">
    <source>
        <dbReference type="PROSITE" id="PS50972"/>
    </source>
</evidence>
<dbReference type="Gene3D" id="3.20.20.20">
    <property type="entry name" value="Dihydropteroate synthase-like"/>
    <property type="match status" value="1"/>
</dbReference>
<comment type="pathway">
    <text evidence="3 12">Cofactor biosynthesis; tetrahydrofolate biosynthesis; 7,8-dihydrofolate from 2-amino-4-hydroxy-6-hydroxymethyl-7,8-dihydropteridine diphosphate and 4-aminobenzoate: step 1/2.</text>
</comment>
<dbReference type="NCBIfam" id="TIGR01496">
    <property type="entry name" value="DHPS"/>
    <property type="match status" value="1"/>
</dbReference>
<dbReference type="SUPFAM" id="SSF51717">
    <property type="entry name" value="Dihydropteroate synthetase-like"/>
    <property type="match status" value="1"/>
</dbReference>
<dbReference type="GO" id="GO:0046656">
    <property type="term" value="P:folic acid biosynthetic process"/>
    <property type="evidence" value="ECO:0007669"/>
    <property type="project" value="UniProtKB-KW"/>
</dbReference>
<accession>A0A840AFD3</accession>
<comment type="caution">
    <text evidence="14">The sequence shown here is derived from an EMBL/GenBank/DDBJ whole genome shotgun (WGS) entry which is preliminary data.</text>
</comment>
<evidence type="ECO:0000256" key="6">
    <source>
        <dbReference type="ARBA" id="ARBA00016919"/>
    </source>
</evidence>
<dbReference type="PANTHER" id="PTHR20941:SF1">
    <property type="entry name" value="FOLIC ACID SYNTHESIS PROTEIN FOL1"/>
    <property type="match status" value="1"/>
</dbReference>
<evidence type="ECO:0000256" key="1">
    <source>
        <dbReference type="ARBA" id="ARBA00000012"/>
    </source>
</evidence>
<gene>
    <name evidence="14" type="ORF">GGR25_000088</name>
</gene>
<name>A0A840AFD3_9HYPH</name>
<dbReference type="InterPro" id="IPR006390">
    <property type="entry name" value="DHP_synth_dom"/>
</dbReference>
<evidence type="ECO:0000256" key="3">
    <source>
        <dbReference type="ARBA" id="ARBA00004763"/>
    </source>
</evidence>
<dbReference type="PROSITE" id="PS00793">
    <property type="entry name" value="DHPS_2"/>
    <property type="match status" value="1"/>
</dbReference>
<evidence type="ECO:0000256" key="10">
    <source>
        <dbReference type="ARBA" id="ARBA00022909"/>
    </source>
</evidence>
<dbReference type="Proteomes" id="UP000553963">
    <property type="component" value="Unassembled WGS sequence"/>
</dbReference>
<dbReference type="EMBL" id="JACIDS010000001">
    <property type="protein sequence ID" value="MBB3929069.1"/>
    <property type="molecule type" value="Genomic_DNA"/>
</dbReference>
<evidence type="ECO:0000256" key="8">
    <source>
        <dbReference type="ARBA" id="ARBA00022723"/>
    </source>
</evidence>
<sequence>MASLDIDHLARAAAGRTLIMGILNVTPDSFSDGGDHAERDAAVARGRAMLAEGADIIDIGGESTRPGAAEVDAATESARVLEVIRALGTEPGALISVDTYKAAVADAALSAGARIVNDVWGLQREPEIARVAAAHGAAVIAGHWEKEARYGAASILDALKRFFDRSIAIARAAGIPDHRILLDPGIGFGKDEGENLVILDRLDVLVALGFPIVIGTSRKRFIGALTGREPKDRIYGTIATNVIAAERGAAIVRVHDVAAHRDALALTDAILASRDQQVSTP</sequence>
<dbReference type="PROSITE" id="PS50972">
    <property type="entry name" value="PTERIN_BINDING"/>
    <property type="match status" value="1"/>
</dbReference>
<keyword evidence="8 12" id="KW-0479">Metal-binding</keyword>
<feature type="domain" description="Pterin-binding" evidence="13">
    <location>
        <begin position="17"/>
        <end position="265"/>
    </location>
</feature>
<evidence type="ECO:0000256" key="2">
    <source>
        <dbReference type="ARBA" id="ARBA00001946"/>
    </source>
</evidence>
<dbReference type="GO" id="GO:0004156">
    <property type="term" value="F:dihydropteroate synthase activity"/>
    <property type="evidence" value="ECO:0007669"/>
    <property type="project" value="UniProtKB-EC"/>
</dbReference>
<evidence type="ECO:0000256" key="5">
    <source>
        <dbReference type="ARBA" id="ARBA00012458"/>
    </source>
</evidence>
<evidence type="ECO:0000313" key="15">
    <source>
        <dbReference type="Proteomes" id="UP000553963"/>
    </source>
</evidence>
<comment type="function">
    <text evidence="12">Catalyzes the condensation of para-aminobenzoate (pABA) with 6-hydroxymethyl-7,8-dihydropterin diphosphate (DHPt-PP) to form 7,8-dihydropteroate (H2Pte), the immediate precursor of folate derivatives.</text>
</comment>
<dbReference type="EC" id="2.5.1.15" evidence="5 12"/>
<dbReference type="CDD" id="cd00739">
    <property type="entry name" value="DHPS"/>
    <property type="match status" value="1"/>
</dbReference>
<dbReference type="UniPathway" id="UPA00077">
    <property type="reaction ID" value="UER00156"/>
</dbReference>
<comment type="similarity">
    <text evidence="4 12">Belongs to the DHPS family.</text>
</comment>
<dbReference type="PROSITE" id="PS00792">
    <property type="entry name" value="DHPS_1"/>
    <property type="match status" value="1"/>
</dbReference>
<evidence type="ECO:0000256" key="4">
    <source>
        <dbReference type="ARBA" id="ARBA00009503"/>
    </source>
</evidence>
<keyword evidence="7 12" id="KW-0808">Transferase</keyword>
<keyword evidence="9 12" id="KW-0460">Magnesium</keyword>
<dbReference type="AlphaFoldDB" id="A0A840AFD3"/>
<organism evidence="14 15">
    <name type="scientific">Kaistia hirudinis</name>
    <dbReference type="NCBI Taxonomy" id="1293440"/>
    <lineage>
        <taxon>Bacteria</taxon>
        <taxon>Pseudomonadati</taxon>
        <taxon>Pseudomonadota</taxon>
        <taxon>Alphaproteobacteria</taxon>
        <taxon>Hyphomicrobiales</taxon>
        <taxon>Kaistiaceae</taxon>
        <taxon>Kaistia</taxon>
    </lineage>
</organism>
<dbReference type="InterPro" id="IPR011005">
    <property type="entry name" value="Dihydropteroate_synth-like_sf"/>
</dbReference>
<evidence type="ECO:0000256" key="9">
    <source>
        <dbReference type="ARBA" id="ARBA00022842"/>
    </source>
</evidence>
<evidence type="ECO:0000256" key="7">
    <source>
        <dbReference type="ARBA" id="ARBA00022679"/>
    </source>
</evidence>
<dbReference type="PANTHER" id="PTHR20941">
    <property type="entry name" value="FOLATE SYNTHESIS PROTEINS"/>
    <property type="match status" value="1"/>
</dbReference>
<dbReference type="InterPro" id="IPR000489">
    <property type="entry name" value="Pterin-binding_dom"/>
</dbReference>
<reference evidence="14 15" key="1">
    <citation type="submission" date="2020-08" db="EMBL/GenBank/DDBJ databases">
        <title>Genomic Encyclopedia of Type Strains, Phase IV (KMG-IV): sequencing the most valuable type-strain genomes for metagenomic binning, comparative biology and taxonomic classification.</title>
        <authorList>
            <person name="Goeker M."/>
        </authorList>
    </citation>
    <scope>NUCLEOTIDE SEQUENCE [LARGE SCALE GENOMIC DNA]</scope>
    <source>
        <strain evidence="14 15">DSM 25966</strain>
    </source>
</reference>
<dbReference type="FunFam" id="3.20.20.20:FF:000006">
    <property type="entry name" value="Dihydropteroate synthase"/>
    <property type="match status" value="1"/>
</dbReference>
<dbReference type="GO" id="GO:0046654">
    <property type="term" value="P:tetrahydrofolate biosynthetic process"/>
    <property type="evidence" value="ECO:0007669"/>
    <property type="project" value="UniProtKB-UniPathway"/>
</dbReference>
<evidence type="ECO:0000313" key="14">
    <source>
        <dbReference type="EMBL" id="MBB3929069.1"/>
    </source>
</evidence>
<comment type="catalytic activity">
    <reaction evidence="1">
        <text>(7,8-dihydropterin-6-yl)methyl diphosphate + 4-aminobenzoate = 7,8-dihydropteroate + diphosphate</text>
        <dbReference type="Rhea" id="RHEA:19949"/>
        <dbReference type="ChEBI" id="CHEBI:17836"/>
        <dbReference type="ChEBI" id="CHEBI:17839"/>
        <dbReference type="ChEBI" id="CHEBI:33019"/>
        <dbReference type="ChEBI" id="CHEBI:72950"/>
        <dbReference type="EC" id="2.5.1.15"/>
    </reaction>
</comment>
<keyword evidence="15" id="KW-1185">Reference proteome</keyword>
<protein>
    <recommendedName>
        <fullName evidence="6 12">Dihydropteroate synthase</fullName>
        <shortName evidence="12">DHPS</shortName>
        <ecNumber evidence="5 12">2.5.1.15</ecNumber>
    </recommendedName>
    <alternativeName>
        <fullName evidence="11 12">Dihydropteroate pyrophosphorylase</fullName>
    </alternativeName>
</protein>
<keyword evidence="10 12" id="KW-0289">Folate biosynthesis</keyword>
<comment type="cofactor">
    <cofactor evidence="2 12">
        <name>Mg(2+)</name>
        <dbReference type="ChEBI" id="CHEBI:18420"/>
    </cofactor>
</comment>
<dbReference type="GO" id="GO:0046872">
    <property type="term" value="F:metal ion binding"/>
    <property type="evidence" value="ECO:0007669"/>
    <property type="project" value="UniProtKB-KW"/>
</dbReference>
<dbReference type="RefSeq" id="WP_246409120.1">
    <property type="nucleotide sequence ID" value="NZ_JACIDS010000001.1"/>
</dbReference>